<reference evidence="1" key="1">
    <citation type="submission" date="2023-06" db="EMBL/GenBank/DDBJ databases">
        <title>MT1 and MT2 Draft Genomes of Novel Species.</title>
        <authorList>
            <person name="Venkateswaran K."/>
        </authorList>
    </citation>
    <scope>NUCLEOTIDE SEQUENCE</scope>
    <source>
        <strain evidence="1">F6_8S_P_1B</strain>
    </source>
</reference>
<name>A0ABT8K9H3_9MICO</name>
<evidence type="ECO:0000313" key="1">
    <source>
        <dbReference type="EMBL" id="MDN4614108.1"/>
    </source>
</evidence>
<protein>
    <recommendedName>
        <fullName evidence="3">UTRA domain-containing protein</fullName>
    </recommendedName>
</protein>
<dbReference type="EMBL" id="JAROCF010000001">
    <property type="protein sequence ID" value="MDN4614108.1"/>
    <property type="molecule type" value="Genomic_DNA"/>
</dbReference>
<sequence>MEQQRFGYAPGPELRGRWTVRWTLLRDLAALTGFEPLTSDAWGIVTGTADPEEERLLFDRVATASTLPERRVLAEDPRLAVPRVITTHPYLTGRSYEVDLVADGSLSA</sequence>
<keyword evidence="2" id="KW-1185">Reference proteome</keyword>
<dbReference type="Proteomes" id="UP001174208">
    <property type="component" value="Unassembled WGS sequence"/>
</dbReference>
<comment type="caution">
    <text evidence="1">The sequence shown here is derived from an EMBL/GenBank/DDBJ whole genome shotgun (WGS) entry which is preliminary data.</text>
</comment>
<accession>A0ABT8K9H3</accession>
<evidence type="ECO:0008006" key="3">
    <source>
        <dbReference type="Google" id="ProtNLM"/>
    </source>
</evidence>
<proteinExistence type="predicted"/>
<dbReference type="RefSeq" id="WP_301210562.1">
    <property type="nucleotide sequence ID" value="NZ_JAROCF010000001.1"/>
</dbReference>
<gene>
    <name evidence="1" type="ORF">P5G50_06540</name>
</gene>
<evidence type="ECO:0000313" key="2">
    <source>
        <dbReference type="Proteomes" id="UP001174208"/>
    </source>
</evidence>
<organism evidence="1 2">
    <name type="scientific">Leifsonia williamsii</name>
    <dbReference type="NCBI Taxonomy" id="3035919"/>
    <lineage>
        <taxon>Bacteria</taxon>
        <taxon>Bacillati</taxon>
        <taxon>Actinomycetota</taxon>
        <taxon>Actinomycetes</taxon>
        <taxon>Micrococcales</taxon>
        <taxon>Microbacteriaceae</taxon>
        <taxon>Leifsonia</taxon>
    </lineage>
</organism>